<dbReference type="Pfam" id="PF07869">
    <property type="entry name" value="DUF1656"/>
    <property type="match status" value="1"/>
</dbReference>
<protein>
    <recommendedName>
        <fullName evidence="8">DUF1656 domain-containing protein</fullName>
    </recommendedName>
</protein>
<reference evidence="6 7" key="5">
    <citation type="journal article" date="2011" name="ISME J.">
        <title>Dual transcriptional profiling of a bacterial/fungal confrontation: Collimonas fungivorans versus Aspergillus niger.</title>
        <authorList>
            <person name="Mela F."/>
            <person name="Fritsche K."/>
            <person name="de Boer W."/>
            <person name="van Veen J.A."/>
            <person name="de Graaff L.H."/>
            <person name="van den Berg M."/>
            <person name="Leveau J.H."/>
        </authorList>
    </citation>
    <scope>NUCLEOTIDE SEQUENCE [LARGE SCALE GENOMIC DNA]</scope>
    <source>
        <strain evidence="6 7">Ter331</strain>
    </source>
</reference>
<evidence type="ECO:0000256" key="2">
    <source>
        <dbReference type="ARBA" id="ARBA00022692"/>
    </source>
</evidence>
<reference evidence="6 7" key="4">
    <citation type="journal article" date="2010" name="Environ. Microbiol.">
        <title>The bacterial genus Collimonas: mycophagy, weathering and other adaptive solutions to life in oligotrophic soil environments.</title>
        <authorList>
            <person name="Leveau J.H."/>
            <person name="Uroz S."/>
            <person name="de Boer W."/>
        </authorList>
    </citation>
    <scope>NUCLEOTIDE SEQUENCE [LARGE SCALE GENOMIC DNA]</scope>
    <source>
        <strain evidence="6 7">Ter331</strain>
    </source>
</reference>
<reference evidence="7" key="6">
    <citation type="submission" date="2011-05" db="EMBL/GenBank/DDBJ databases">
        <title>Complete sequence of Collimonas fungivorans Ter331.</title>
        <authorList>
            <person name="Leveau J.H."/>
        </authorList>
    </citation>
    <scope>NUCLEOTIDE SEQUENCE [LARGE SCALE GENOMIC DNA]</scope>
    <source>
        <strain evidence="7">Ter331</strain>
    </source>
</reference>
<evidence type="ECO:0000256" key="4">
    <source>
        <dbReference type="ARBA" id="ARBA00023136"/>
    </source>
</evidence>
<feature type="transmembrane region" description="Helical" evidence="5">
    <location>
        <begin position="48"/>
        <end position="66"/>
    </location>
</feature>
<gene>
    <name evidence="6" type="ordered locus">CFU_3641</name>
</gene>
<dbReference type="AlphaFoldDB" id="G0AAU1"/>
<organism evidence="6 7">
    <name type="scientific">Collimonas fungivorans (strain Ter331)</name>
    <dbReference type="NCBI Taxonomy" id="1005048"/>
    <lineage>
        <taxon>Bacteria</taxon>
        <taxon>Pseudomonadati</taxon>
        <taxon>Pseudomonadota</taxon>
        <taxon>Betaproteobacteria</taxon>
        <taxon>Burkholderiales</taxon>
        <taxon>Oxalobacteraceae</taxon>
        <taxon>Collimonas</taxon>
    </lineage>
</organism>
<keyword evidence="7" id="KW-1185">Reference proteome</keyword>
<dbReference type="STRING" id="1005048.CFU_3641"/>
<reference evidence="6 7" key="2">
    <citation type="journal article" date="2006" name="J. Microbiol. Methods">
        <title>Genomic flank-sequencing of plasposon insertion sites for rapid identification of functional genes.</title>
        <authorList>
            <person name="Leveau J.H."/>
            <person name="Gerards S."/>
            <person name="Fritsche K."/>
            <person name="Zondag G."/>
            <person name="van Veen J.A."/>
        </authorList>
    </citation>
    <scope>NUCLEOTIDE SEQUENCE [LARGE SCALE GENOMIC DNA]</scope>
    <source>
        <strain evidence="6 7">Ter331</strain>
    </source>
</reference>
<sequence>MTMPREIALLDALIPTLLLVFIGCLFLQMAIDWIFTRLGLFRYVWHPSLFRIALFFCIFGGAGLLLHAA</sequence>
<accession>G0AAU1</accession>
<keyword evidence="2 5" id="KW-0812">Transmembrane</keyword>
<proteinExistence type="predicted"/>
<dbReference type="eggNOG" id="ENOG5033A7D">
    <property type="taxonomic scope" value="Bacteria"/>
</dbReference>
<reference evidence="6 7" key="1">
    <citation type="journal article" date="2004" name="Environ. Microbiol.">
        <title>Phylogeny-function analysis of (meta)genomic libraries: screening for expression of ribosomal RNA genes by large-insert library fluorescent in situ hybridization (LIL-FISH).</title>
        <authorList>
            <person name="Leveau J.H."/>
            <person name="Gerards S."/>
            <person name="de Boer W."/>
            <person name="van Veen J.A."/>
        </authorList>
    </citation>
    <scope>NUCLEOTIDE SEQUENCE [LARGE SCALE GENOMIC DNA]</scope>
    <source>
        <strain evidence="6 7">Ter331</strain>
    </source>
</reference>
<evidence type="ECO:0000256" key="1">
    <source>
        <dbReference type="ARBA" id="ARBA00022475"/>
    </source>
</evidence>
<dbReference type="EMBL" id="CP002745">
    <property type="protein sequence ID" value="AEK63465.1"/>
    <property type="molecule type" value="Genomic_DNA"/>
</dbReference>
<reference evidence="6 7" key="3">
    <citation type="journal article" date="2008" name="FEMS Microbiol. Ecol.">
        <title>Identification and characterization of genes underlying chitinolysis in Collimonas fungivorans Ter331.</title>
        <authorList>
            <person name="Fritsche K."/>
            <person name="de Boer W."/>
            <person name="Gerards S."/>
            <person name="van den Berg M."/>
            <person name="van Veen J.A."/>
            <person name="Leveau J.H."/>
        </authorList>
    </citation>
    <scope>NUCLEOTIDE SEQUENCE [LARGE SCALE GENOMIC DNA]</scope>
    <source>
        <strain evidence="6 7">Ter331</strain>
    </source>
</reference>
<dbReference type="Proteomes" id="UP000008392">
    <property type="component" value="Chromosome"/>
</dbReference>
<keyword evidence="1" id="KW-1003">Cell membrane</keyword>
<dbReference type="KEGG" id="cfu:CFU_3641"/>
<keyword evidence="3 5" id="KW-1133">Transmembrane helix</keyword>
<keyword evidence="4 5" id="KW-0472">Membrane</keyword>
<evidence type="ECO:0000313" key="7">
    <source>
        <dbReference type="Proteomes" id="UP000008392"/>
    </source>
</evidence>
<feature type="transmembrane region" description="Helical" evidence="5">
    <location>
        <begin position="12"/>
        <end position="36"/>
    </location>
</feature>
<dbReference type="InterPro" id="IPR012451">
    <property type="entry name" value="DUF1656"/>
</dbReference>
<evidence type="ECO:0000256" key="5">
    <source>
        <dbReference type="SAM" id="Phobius"/>
    </source>
</evidence>
<evidence type="ECO:0008006" key="8">
    <source>
        <dbReference type="Google" id="ProtNLM"/>
    </source>
</evidence>
<dbReference type="HOGENOM" id="CLU_188292_3_0_4"/>
<name>G0AAU1_COLFT</name>
<dbReference type="PROSITE" id="PS51257">
    <property type="entry name" value="PROKAR_LIPOPROTEIN"/>
    <property type="match status" value="1"/>
</dbReference>
<evidence type="ECO:0000256" key="3">
    <source>
        <dbReference type="ARBA" id="ARBA00022989"/>
    </source>
</evidence>
<evidence type="ECO:0000313" key="6">
    <source>
        <dbReference type="EMBL" id="AEK63465.1"/>
    </source>
</evidence>